<dbReference type="InterPro" id="IPR001173">
    <property type="entry name" value="Glyco_trans_2-like"/>
</dbReference>
<dbReference type="eggNOG" id="COG1216">
    <property type="taxonomic scope" value="Bacteria"/>
</dbReference>
<accession>B9M2V3</accession>
<reference evidence="2 3" key="1">
    <citation type="submission" date="2009-01" db="EMBL/GenBank/DDBJ databases">
        <title>Complete sequence of Geobacter sp. FRC-32.</title>
        <authorList>
            <consortium name="US DOE Joint Genome Institute"/>
            <person name="Lucas S."/>
            <person name="Copeland A."/>
            <person name="Lapidus A."/>
            <person name="Glavina del Rio T."/>
            <person name="Dalin E."/>
            <person name="Tice H."/>
            <person name="Bruce D."/>
            <person name="Goodwin L."/>
            <person name="Pitluck S."/>
            <person name="Saunders E."/>
            <person name="Brettin T."/>
            <person name="Detter J.C."/>
            <person name="Han C."/>
            <person name="Larimer F."/>
            <person name="Land M."/>
            <person name="Hauser L."/>
            <person name="Kyrpides N."/>
            <person name="Ovchinnikova G."/>
            <person name="Kostka J."/>
            <person name="Richardson P."/>
        </authorList>
    </citation>
    <scope>NUCLEOTIDE SEQUENCE [LARGE SCALE GENOMIC DNA]</scope>
    <source>
        <strain evidence="3">DSM 22248 / JCM 15807 / FRC-32</strain>
    </source>
</reference>
<dbReference type="GO" id="GO:0016758">
    <property type="term" value="F:hexosyltransferase activity"/>
    <property type="evidence" value="ECO:0007669"/>
    <property type="project" value="UniProtKB-ARBA"/>
</dbReference>
<dbReference type="Proteomes" id="UP000007721">
    <property type="component" value="Chromosome"/>
</dbReference>
<dbReference type="PANTHER" id="PTHR22916">
    <property type="entry name" value="GLYCOSYLTRANSFERASE"/>
    <property type="match status" value="1"/>
</dbReference>
<sequence length="331" mass="38240">MPIISVIIPAYNCESFIGKAISSVRTQTMQDFEIVVVDDGSTDRTLSVVESLARQDKRIKIVSQKNSGKPSVTRNVGIRNSSGEYLCFLDGDDFYLPRKLEKELEILRKYPAVDLVFHDVLEQTDRHAPMEGSYLGRAGFPANAADYIFRVEDGVYLCRENFYNFMSACCATILMSAPMLKRACLDSQMVWFPEFMTIGEDIDLWFRLAMSYGFAYLDESLSCYRRHDKSITKNVESFLKGSIEVHNRNYQRGCHLFTKGEKIRYKSRISALHWHLAYYLYSKFEMTAARKEIINSLKLNFTFKALFTFVKSLLPLNIIRFCKAYSQRQTV</sequence>
<feature type="domain" description="Glycosyltransferase 2-like" evidence="1">
    <location>
        <begin position="5"/>
        <end position="116"/>
    </location>
</feature>
<dbReference type="EMBL" id="CP001390">
    <property type="protein sequence ID" value="ACM21299.1"/>
    <property type="molecule type" value="Genomic_DNA"/>
</dbReference>
<dbReference type="Pfam" id="PF00535">
    <property type="entry name" value="Glycos_transf_2"/>
    <property type="match status" value="1"/>
</dbReference>
<organism evidence="2 3">
    <name type="scientific">Geotalea daltonii (strain DSM 22248 / JCM 15807 / FRC-32)</name>
    <name type="common">Geobacter daltonii</name>
    <dbReference type="NCBI Taxonomy" id="316067"/>
    <lineage>
        <taxon>Bacteria</taxon>
        <taxon>Pseudomonadati</taxon>
        <taxon>Thermodesulfobacteriota</taxon>
        <taxon>Desulfuromonadia</taxon>
        <taxon>Geobacterales</taxon>
        <taxon>Geobacteraceae</taxon>
        <taxon>Geotalea</taxon>
    </lineage>
</organism>
<evidence type="ECO:0000313" key="3">
    <source>
        <dbReference type="Proteomes" id="UP000007721"/>
    </source>
</evidence>
<keyword evidence="2" id="KW-0808">Transferase</keyword>
<dbReference type="KEGG" id="geo:Geob_2956"/>
<dbReference type="HOGENOM" id="CLU_025996_0_5_7"/>
<keyword evidence="3" id="KW-1185">Reference proteome</keyword>
<proteinExistence type="predicted"/>
<dbReference type="InterPro" id="IPR029044">
    <property type="entry name" value="Nucleotide-diphossugar_trans"/>
</dbReference>
<gene>
    <name evidence="2" type="ordered locus">Geob_2956</name>
</gene>
<dbReference type="CDD" id="cd00761">
    <property type="entry name" value="Glyco_tranf_GTA_type"/>
    <property type="match status" value="1"/>
</dbReference>
<dbReference type="OrthoDB" id="305760at2"/>
<evidence type="ECO:0000313" key="2">
    <source>
        <dbReference type="EMBL" id="ACM21299.1"/>
    </source>
</evidence>
<dbReference type="AlphaFoldDB" id="B9M2V3"/>
<dbReference type="PANTHER" id="PTHR22916:SF3">
    <property type="entry name" value="UDP-GLCNAC:BETAGAL BETA-1,3-N-ACETYLGLUCOSAMINYLTRANSFERASE-LIKE PROTEIN 1"/>
    <property type="match status" value="1"/>
</dbReference>
<dbReference type="STRING" id="316067.Geob_2956"/>
<evidence type="ECO:0000259" key="1">
    <source>
        <dbReference type="Pfam" id="PF00535"/>
    </source>
</evidence>
<dbReference type="RefSeq" id="WP_012648027.1">
    <property type="nucleotide sequence ID" value="NC_011979.1"/>
</dbReference>
<dbReference type="SUPFAM" id="SSF53448">
    <property type="entry name" value="Nucleotide-diphospho-sugar transferases"/>
    <property type="match status" value="1"/>
</dbReference>
<protein>
    <submittedName>
        <fullName evidence="2">Glycosyltransferase</fullName>
    </submittedName>
</protein>
<name>B9M2V3_GEODF</name>
<dbReference type="CAZy" id="GT2">
    <property type="family name" value="Glycosyltransferase Family 2"/>
</dbReference>
<dbReference type="Gene3D" id="3.90.550.10">
    <property type="entry name" value="Spore Coat Polysaccharide Biosynthesis Protein SpsA, Chain A"/>
    <property type="match status" value="1"/>
</dbReference>